<feature type="domain" description="AB hydrolase-1" evidence="1">
    <location>
        <begin position="22"/>
        <end position="265"/>
    </location>
</feature>
<proteinExistence type="predicted"/>
<dbReference type="Gene3D" id="3.40.50.1820">
    <property type="entry name" value="alpha/beta hydrolase"/>
    <property type="match status" value="1"/>
</dbReference>
<gene>
    <name evidence="2" type="ORF">LCGC14_0857760</name>
</gene>
<reference evidence="2" key="1">
    <citation type="journal article" date="2015" name="Nature">
        <title>Complex archaea that bridge the gap between prokaryotes and eukaryotes.</title>
        <authorList>
            <person name="Spang A."/>
            <person name="Saw J.H."/>
            <person name="Jorgensen S.L."/>
            <person name="Zaremba-Niedzwiedzka K."/>
            <person name="Martijn J."/>
            <person name="Lind A.E."/>
            <person name="van Eijk R."/>
            <person name="Schleper C."/>
            <person name="Guy L."/>
            <person name="Ettema T.J."/>
        </authorList>
    </citation>
    <scope>NUCLEOTIDE SEQUENCE</scope>
</reference>
<dbReference type="PANTHER" id="PTHR43433:SF5">
    <property type="entry name" value="AB HYDROLASE-1 DOMAIN-CONTAINING PROTEIN"/>
    <property type="match status" value="1"/>
</dbReference>
<dbReference type="AlphaFoldDB" id="A0A0F9SFE2"/>
<dbReference type="InterPro" id="IPR050471">
    <property type="entry name" value="AB_hydrolase"/>
</dbReference>
<evidence type="ECO:0000313" key="2">
    <source>
        <dbReference type="EMBL" id="KKN28108.1"/>
    </source>
</evidence>
<dbReference type="EMBL" id="LAZR01002588">
    <property type="protein sequence ID" value="KKN28108.1"/>
    <property type="molecule type" value="Genomic_DNA"/>
</dbReference>
<dbReference type="InterPro" id="IPR029058">
    <property type="entry name" value="AB_hydrolase_fold"/>
</dbReference>
<organism evidence="2">
    <name type="scientific">marine sediment metagenome</name>
    <dbReference type="NCBI Taxonomy" id="412755"/>
    <lineage>
        <taxon>unclassified sequences</taxon>
        <taxon>metagenomes</taxon>
        <taxon>ecological metagenomes</taxon>
    </lineage>
</organism>
<sequence length="279" mass="31896">MTELFAEVNGIKICYEVKGDGYPVVLIHGFGVRKERWIGQYDSLSEHFKVIRFDNRGAGKSDRSNKLYTMELFAEDTKGLLDFLEIERGHIIGWSVGGMIAQHFAIKFPNSVEKLILINTIDAWPLDKSGLELYKNAQIARYEARLKDPKKTFFNAAKMGFSRQFIKLMKEDPKKKFHGLFSAEDLIKERTNIPATPQDIANQVHALGSHNLTDKLNLIKTETLVMCADKDKQMPRTVNFKLHERISNSKFVVIEGADHESPIEKAPEINKIIIDFLEK</sequence>
<accession>A0A0F9SFE2</accession>
<dbReference type="Pfam" id="PF00561">
    <property type="entry name" value="Abhydrolase_1"/>
    <property type="match status" value="1"/>
</dbReference>
<protein>
    <recommendedName>
        <fullName evidence="1">AB hydrolase-1 domain-containing protein</fullName>
    </recommendedName>
</protein>
<dbReference type="PANTHER" id="PTHR43433">
    <property type="entry name" value="HYDROLASE, ALPHA/BETA FOLD FAMILY PROTEIN"/>
    <property type="match status" value="1"/>
</dbReference>
<dbReference type="PRINTS" id="PR00111">
    <property type="entry name" value="ABHYDROLASE"/>
</dbReference>
<dbReference type="InterPro" id="IPR000073">
    <property type="entry name" value="AB_hydrolase_1"/>
</dbReference>
<comment type="caution">
    <text evidence="2">The sequence shown here is derived from an EMBL/GenBank/DDBJ whole genome shotgun (WGS) entry which is preliminary data.</text>
</comment>
<evidence type="ECO:0000259" key="1">
    <source>
        <dbReference type="Pfam" id="PF00561"/>
    </source>
</evidence>
<name>A0A0F9SFE2_9ZZZZ</name>
<dbReference type="SUPFAM" id="SSF53474">
    <property type="entry name" value="alpha/beta-Hydrolases"/>
    <property type="match status" value="1"/>
</dbReference>